<dbReference type="RefSeq" id="WP_206089565.1">
    <property type="nucleotide sequence ID" value="NZ_CP065053.1"/>
</dbReference>
<dbReference type="EMBL" id="CP065053">
    <property type="protein sequence ID" value="QPI49954.1"/>
    <property type="molecule type" value="Genomic_DNA"/>
</dbReference>
<protein>
    <recommendedName>
        <fullName evidence="4 6">Signal peptidase I</fullName>
        <ecNumber evidence="3 6">3.4.21.89</ecNumber>
    </recommendedName>
</protein>
<comment type="subcellular location">
    <subcellularLocation>
        <location evidence="6">Membrane</location>
        <topology evidence="6">Single-pass type II membrane protein</topology>
    </subcellularLocation>
</comment>
<evidence type="ECO:0000256" key="4">
    <source>
        <dbReference type="ARBA" id="ARBA00019232"/>
    </source>
</evidence>
<comment type="similarity">
    <text evidence="2 6">Belongs to the peptidase S26 family.</text>
</comment>
<evidence type="ECO:0000256" key="5">
    <source>
        <dbReference type="ARBA" id="ARBA00022801"/>
    </source>
</evidence>
<dbReference type="InterPro" id="IPR019757">
    <property type="entry name" value="Pept_S26A_signal_pept_1_Lys-AS"/>
</dbReference>
<sequence length="306" mass="34043">MNWKPNKWIAAALNIFFSPLGFVYAGAPRMGALVFGGAVLLLCAMFFLLPGPRAATVMLVFQVALAAVCMTAAYRIAARAPLRAARPASTRWYVLLAIALAYVAVVVGLRAFFYETFRVPATSMAPTIQLGANLLVQKWGYGHVSTFGVPIASNPISAPMTRGDLIVFDFPRDPSQQFIKRLIGLPGDKVAYRDRQLFINGATTRVRELDAYLDPEQSVAYQRVEEQIGTLRFQTQLRTGDTRGTHEPDDFAFKEKCVHDAMAMQCEVPPGHYFVMGDNRDNSYDSRYWGFVRADQVVGKVVRIMQ</sequence>
<keyword evidence="6" id="KW-0472">Membrane</keyword>
<evidence type="ECO:0000313" key="8">
    <source>
        <dbReference type="EMBL" id="QPI49954.1"/>
    </source>
</evidence>
<name>A0AA49A830_9BURK</name>
<dbReference type="PRINTS" id="PR00727">
    <property type="entry name" value="LEADERPTASE"/>
</dbReference>
<evidence type="ECO:0000256" key="2">
    <source>
        <dbReference type="ARBA" id="ARBA00009370"/>
    </source>
</evidence>
<accession>A0AA49A830</accession>
<dbReference type="EC" id="3.4.21.89" evidence="3 6"/>
<feature type="domain" description="Peptidase S26" evidence="7">
    <location>
        <begin position="97"/>
        <end position="302"/>
    </location>
</feature>
<dbReference type="Proteomes" id="UP000662888">
    <property type="component" value="Chromosome"/>
</dbReference>
<dbReference type="InterPro" id="IPR036286">
    <property type="entry name" value="LexA/Signal_pep-like_sf"/>
</dbReference>
<dbReference type="CDD" id="cd06530">
    <property type="entry name" value="S26_SPase_I"/>
    <property type="match status" value="1"/>
</dbReference>
<keyword evidence="9" id="KW-1185">Reference proteome</keyword>
<organism evidence="8 9">
    <name type="scientific">Massilia antarctica</name>
    <dbReference type="NCBI Taxonomy" id="2765360"/>
    <lineage>
        <taxon>Bacteria</taxon>
        <taxon>Pseudomonadati</taxon>
        <taxon>Pseudomonadota</taxon>
        <taxon>Betaproteobacteria</taxon>
        <taxon>Burkholderiales</taxon>
        <taxon>Oxalobacteraceae</taxon>
        <taxon>Telluria group</taxon>
        <taxon>Massilia</taxon>
    </lineage>
</organism>
<dbReference type="NCBIfam" id="TIGR02227">
    <property type="entry name" value="sigpep_I_bact"/>
    <property type="match status" value="1"/>
</dbReference>
<comment type="catalytic activity">
    <reaction evidence="1 6">
        <text>Cleavage of hydrophobic, N-terminal signal or leader sequences from secreted and periplasmic proteins.</text>
        <dbReference type="EC" id="3.4.21.89"/>
    </reaction>
</comment>
<dbReference type="GO" id="GO:0009003">
    <property type="term" value="F:signal peptidase activity"/>
    <property type="evidence" value="ECO:0007669"/>
    <property type="project" value="UniProtKB-EC"/>
</dbReference>
<dbReference type="PROSITE" id="PS00760">
    <property type="entry name" value="SPASE_I_2"/>
    <property type="match status" value="1"/>
</dbReference>
<dbReference type="PROSITE" id="PS00761">
    <property type="entry name" value="SPASE_I_3"/>
    <property type="match status" value="1"/>
</dbReference>
<evidence type="ECO:0000256" key="6">
    <source>
        <dbReference type="RuleBase" id="RU362042"/>
    </source>
</evidence>
<feature type="transmembrane region" description="Helical" evidence="6">
    <location>
        <begin position="55"/>
        <end position="78"/>
    </location>
</feature>
<gene>
    <name evidence="8" type="primary">lepB</name>
    <name evidence="8" type="ORF">IV454_31910</name>
</gene>
<reference evidence="8 9" key="1">
    <citation type="submission" date="2020-11" db="EMBL/GenBank/DDBJ databases">
        <authorList>
            <person name="Sun Q."/>
        </authorList>
    </citation>
    <scope>NUCLEOTIDE SEQUENCE [LARGE SCALE GENOMIC DNA]</scope>
    <source>
        <strain evidence="8 9">P8398</strain>
    </source>
</reference>
<dbReference type="InterPro" id="IPR000223">
    <property type="entry name" value="Pept_S26A_signal_pept_1"/>
</dbReference>
<keyword evidence="6" id="KW-0812">Transmembrane</keyword>
<feature type="transmembrane region" description="Helical" evidence="6">
    <location>
        <begin position="90"/>
        <end position="113"/>
    </location>
</feature>
<comment type="caution">
    <text evidence="6">Lacks conserved residue(s) required for the propagation of feature annotation.</text>
</comment>
<feature type="transmembrane region" description="Helical" evidence="6">
    <location>
        <begin position="6"/>
        <end position="25"/>
    </location>
</feature>
<feature type="transmembrane region" description="Helical" evidence="6">
    <location>
        <begin position="32"/>
        <end position="49"/>
    </location>
</feature>
<evidence type="ECO:0000256" key="1">
    <source>
        <dbReference type="ARBA" id="ARBA00000677"/>
    </source>
</evidence>
<keyword evidence="6" id="KW-1133">Transmembrane helix</keyword>
<evidence type="ECO:0000259" key="7">
    <source>
        <dbReference type="Pfam" id="PF10502"/>
    </source>
</evidence>
<evidence type="ECO:0000256" key="3">
    <source>
        <dbReference type="ARBA" id="ARBA00013208"/>
    </source>
</evidence>
<dbReference type="Gene3D" id="2.10.109.10">
    <property type="entry name" value="Umud Fragment, subunit A"/>
    <property type="match status" value="2"/>
</dbReference>
<dbReference type="InterPro" id="IPR019758">
    <property type="entry name" value="Pept_S26A_signal_pept_1_CS"/>
</dbReference>
<dbReference type="PANTHER" id="PTHR43390">
    <property type="entry name" value="SIGNAL PEPTIDASE I"/>
    <property type="match status" value="1"/>
</dbReference>
<keyword evidence="6" id="KW-0645">Protease</keyword>
<proteinExistence type="inferred from homology"/>
<evidence type="ECO:0000313" key="9">
    <source>
        <dbReference type="Proteomes" id="UP000662888"/>
    </source>
</evidence>
<keyword evidence="5 6" id="KW-0378">Hydrolase</keyword>
<dbReference type="PANTHER" id="PTHR43390:SF1">
    <property type="entry name" value="CHLOROPLAST PROCESSING PEPTIDASE"/>
    <property type="match status" value="1"/>
</dbReference>
<dbReference type="Pfam" id="PF10502">
    <property type="entry name" value="Peptidase_S26"/>
    <property type="match status" value="1"/>
</dbReference>
<dbReference type="InterPro" id="IPR019533">
    <property type="entry name" value="Peptidase_S26"/>
</dbReference>
<dbReference type="SUPFAM" id="SSF51306">
    <property type="entry name" value="LexA/Signal peptidase"/>
    <property type="match status" value="1"/>
</dbReference>